<organism evidence="3 4">
    <name type="scientific">Roseovarius aquimarinus</name>
    <dbReference type="NCBI Taxonomy" id="1229156"/>
    <lineage>
        <taxon>Bacteria</taxon>
        <taxon>Pseudomonadati</taxon>
        <taxon>Pseudomonadota</taxon>
        <taxon>Alphaproteobacteria</taxon>
        <taxon>Rhodobacterales</taxon>
        <taxon>Roseobacteraceae</taxon>
        <taxon>Roseovarius</taxon>
    </lineage>
</organism>
<keyword evidence="2" id="KW-0732">Signal</keyword>
<dbReference type="EMBL" id="JBIHMM010000001">
    <property type="protein sequence ID" value="MFH0252594.1"/>
    <property type="molecule type" value="Genomic_DNA"/>
</dbReference>
<reference evidence="3 4" key="1">
    <citation type="submission" date="2024-10" db="EMBL/GenBank/DDBJ databases">
        <authorList>
            <person name="Yang X.-N."/>
        </authorList>
    </citation>
    <scope>NUCLEOTIDE SEQUENCE [LARGE SCALE GENOMIC DNA]</scope>
    <source>
        <strain evidence="3 4">CAU 1059</strain>
    </source>
</reference>
<dbReference type="Gene3D" id="2.40.160.180">
    <property type="entry name" value="Carbohydrate-selective porin OprB"/>
    <property type="match status" value="1"/>
</dbReference>
<evidence type="ECO:0000256" key="1">
    <source>
        <dbReference type="ARBA" id="ARBA00008769"/>
    </source>
</evidence>
<dbReference type="RefSeq" id="WP_377169323.1">
    <property type="nucleotide sequence ID" value="NZ_JBHTJC010000001.1"/>
</dbReference>
<proteinExistence type="inferred from homology"/>
<comment type="caution">
    <text evidence="3">The sequence shown here is derived from an EMBL/GenBank/DDBJ whole genome shotgun (WGS) entry which is preliminary data.</text>
</comment>
<gene>
    <name evidence="3" type="ORF">ACGRVM_01705</name>
</gene>
<dbReference type="InterPro" id="IPR038673">
    <property type="entry name" value="OprB_sf"/>
</dbReference>
<accession>A0ABW7I349</accession>
<feature type="signal peptide" evidence="2">
    <location>
        <begin position="1"/>
        <end position="23"/>
    </location>
</feature>
<evidence type="ECO:0000313" key="4">
    <source>
        <dbReference type="Proteomes" id="UP001607157"/>
    </source>
</evidence>
<name>A0ABW7I349_9RHOB</name>
<evidence type="ECO:0000313" key="3">
    <source>
        <dbReference type="EMBL" id="MFH0252594.1"/>
    </source>
</evidence>
<dbReference type="Pfam" id="PF04966">
    <property type="entry name" value="OprB"/>
    <property type="match status" value="1"/>
</dbReference>
<sequence length="408" mass="43461">MSSYVFKFCAAALLLALPLEAGAQSANRALAGPDATPSLLDQDAPERASARRSAQDWKADFTARTDLDFGIDYNLLGYAANASPGDDTSAAGAWRLFGKWDLLGQGGPRPGALVFKFENRHSLDDTSPANFGTELGYAGLVSSVFNDQGWRATHLYWQQAFAGGRGVVWAGWLDTSDFVDVFALASPWSGFSNLAFQTGSGTIGGIPDGAFGTMAGGFLSDNIYVAGSIVDANADPTDILAGPDSLFSEGETFKTLEIGWTSSAEALFLDNAHLTFWQIDRRTDANAPSGHGVAFSYTKAVANQWLFFGRGGWADGGGSLYEASLSGGFGYTDDPGKRLTGLGLNWSRPNADTFGPGLGDQQALELFSRWEPTEGFEVTPSVQLIHQPALDPDEDFVGLLGLRLRLAF</sequence>
<dbReference type="InterPro" id="IPR007049">
    <property type="entry name" value="Carb-sel_porin_OprB"/>
</dbReference>
<feature type="chain" id="PRO_5044952911" evidence="2">
    <location>
        <begin position="24"/>
        <end position="408"/>
    </location>
</feature>
<comment type="similarity">
    <text evidence="1 2">Belongs to the OprB family.</text>
</comment>
<keyword evidence="4" id="KW-1185">Reference proteome</keyword>
<evidence type="ECO:0000256" key="2">
    <source>
        <dbReference type="RuleBase" id="RU363072"/>
    </source>
</evidence>
<dbReference type="Proteomes" id="UP001607157">
    <property type="component" value="Unassembled WGS sequence"/>
</dbReference>
<protein>
    <submittedName>
        <fullName evidence="3">Carbohydrate porin</fullName>
    </submittedName>
</protein>